<gene>
    <name evidence="1" type="ORF">V2W30_39465</name>
</gene>
<organism evidence="1 2">
    <name type="scientific">Streptomyces citrinus</name>
    <dbReference type="NCBI Taxonomy" id="3118173"/>
    <lineage>
        <taxon>Bacteria</taxon>
        <taxon>Bacillati</taxon>
        <taxon>Actinomycetota</taxon>
        <taxon>Actinomycetes</taxon>
        <taxon>Kitasatosporales</taxon>
        <taxon>Streptomycetaceae</taxon>
        <taxon>Streptomyces</taxon>
    </lineage>
</organism>
<keyword evidence="2" id="KW-1185">Reference proteome</keyword>
<protein>
    <submittedName>
        <fullName evidence="1">Uncharacterized protein</fullName>
    </submittedName>
</protein>
<keyword evidence="1" id="KW-0614">Plasmid</keyword>
<name>A0ACD5APT4_9ACTN</name>
<evidence type="ECO:0000313" key="1">
    <source>
        <dbReference type="EMBL" id="WWQ69282.1"/>
    </source>
</evidence>
<evidence type="ECO:0000313" key="2">
    <source>
        <dbReference type="Proteomes" id="UP001432251"/>
    </source>
</evidence>
<dbReference type="EMBL" id="CP146023">
    <property type="protein sequence ID" value="WWQ69282.1"/>
    <property type="molecule type" value="Genomic_DNA"/>
</dbReference>
<dbReference type="Proteomes" id="UP001432251">
    <property type="component" value="Plasmid p1"/>
</dbReference>
<accession>A0ACD5APT4</accession>
<reference evidence="1" key="1">
    <citation type="journal article" date="2025" name="Int. J. Syst. Evol. Microbiol.">
        <title>Streptomyces citrinus sp. nov., with yellow diffusible pigment.</title>
        <authorList>
            <person name="He Y."/>
            <person name="Yang E."/>
            <person name="Xu J."/>
            <person name="Sun Y."/>
            <person name="Sun L."/>
        </authorList>
    </citation>
    <scope>NUCLEOTIDE SEQUENCE</scope>
    <source>
        <strain evidence="1">Q6</strain>
    </source>
</reference>
<geneLocation type="plasmid" evidence="1 2">
    <name>p1</name>
</geneLocation>
<sequence>MIHPASRGFPRTVNNLFAHALVAAFATAGKNLLDAAARAFVSEVVGD</sequence>
<proteinExistence type="predicted"/>